<gene>
    <name evidence="3" type="ORF">C798_25450</name>
</gene>
<evidence type="ECO:0000313" key="3">
    <source>
        <dbReference type="EMBL" id="QJQ03459.1"/>
    </source>
</evidence>
<dbReference type="AlphaFoldDB" id="A0A6M3ZXR1"/>
<evidence type="ECO:0000313" key="4">
    <source>
        <dbReference type="Proteomes" id="UP000501648"/>
    </source>
</evidence>
<dbReference type="Proteomes" id="UP000501648">
    <property type="component" value="Chromosome"/>
</dbReference>
<protein>
    <submittedName>
        <fullName evidence="3">Cobalt transporter</fullName>
    </submittedName>
</protein>
<feature type="signal peptide" evidence="2">
    <location>
        <begin position="1"/>
        <end position="19"/>
    </location>
</feature>
<dbReference type="EMBL" id="CP008956">
    <property type="protein sequence ID" value="QJQ03459.1"/>
    <property type="molecule type" value="Genomic_DNA"/>
</dbReference>
<proteinExistence type="predicted"/>
<sequence length="117" mass="12452">MRTLILLLAFLLPVQLSWATVAGYCQAENDRVPAHLGHHDHSSVKVDEQAGSQKSKSGDRDMDCSLCHFCAMKSVQAGSAIVIVAPAVAQAAHPNYCSHPASHIADGPDKPNWPLAA</sequence>
<name>A0A6M3ZXR1_9BURK</name>
<dbReference type="RefSeq" id="WP_017449875.1">
    <property type="nucleotide sequence ID" value="NZ_CP008956.1"/>
</dbReference>
<feature type="region of interest" description="Disordered" evidence="1">
    <location>
        <begin position="35"/>
        <end position="60"/>
    </location>
</feature>
<organism evidence="3 4">
    <name type="scientific">Herbaspirillum rubrisubalbicans Os34</name>
    <dbReference type="NCBI Taxonomy" id="1235827"/>
    <lineage>
        <taxon>Bacteria</taxon>
        <taxon>Pseudomonadati</taxon>
        <taxon>Pseudomonadota</taxon>
        <taxon>Betaproteobacteria</taxon>
        <taxon>Burkholderiales</taxon>
        <taxon>Oxalobacteraceae</taxon>
        <taxon>Herbaspirillum</taxon>
    </lineage>
</organism>
<feature type="chain" id="PRO_5026957152" evidence="2">
    <location>
        <begin position="20"/>
        <end position="117"/>
    </location>
</feature>
<feature type="compositionally biased region" description="Basic and acidic residues" evidence="1">
    <location>
        <begin position="35"/>
        <end position="48"/>
    </location>
</feature>
<keyword evidence="2" id="KW-0732">Signal</keyword>
<accession>A0A6M3ZXR1</accession>
<evidence type="ECO:0000256" key="1">
    <source>
        <dbReference type="SAM" id="MobiDB-lite"/>
    </source>
</evidence>
<reference evidence="3 4" key="1">
    <citation type="journal article" date="2012" name="J. Bacteriol.">
        <title>Genome sequence of the pathogenic Herbaspirillum seropedicae strain Os34, isolated from rice roots.</title>
        <authorList>
            <person name="Ye W."/>
            <person name="Ye S."/>
            <person name="Liu J."/>
            <person name="Chang S."/>
            <person name="Chen M."/>
            <person name="Zhu B."/>
            <person name="Guo L."/>
            <person name="An Q."/>
        </authorList>
    </citation>
    <scope>NUCLEOTIDE SEQUENCE [LARGE SCALE GENOMIC DNA]</scope>
    <source>
        <strain evidence="3 4">Os34</strain>
    </source>
</reference>
<evidence type="ECO:0000256" key="2">
    <source>
        <dbReference type="SAM" id="SignalP"/>
    </source>
</evidence>